<evidence type="ECO:0000313" key="2">
    <source>
        <dbReference type="Proteomes" id="UP001209570"/>
    </source>
</evidence>
<comment type="caution">
    <text evidence="1">The sequence shown here is derived from an EMBL/GenBank/DDBJ whole genome shotgun (WGS) entry which is preliminary data.</text>
</comment>
<dbReference type="InterPro" id="IPR036038">
    <property type="entry name" value="Aminotransferase-like"/>
</dbReference>
<protein>
    <recommendedName>
        <fullName evidence="3">Aminodeoxychorismate lyase</fullName>
    </recommendedName>
</protein>
<accession>A0AAD5LCF6</accession>
<proteinExistence type="predicted"/>
<dbReference type="Pfam" id="PF01063">
    <property type="entry name" value="Aminotran_4"/>
    <property type="match status" value="1"/>
</dbReference>
<evidence type="ECO:0000313" key="1">
    <source>
        <dbReference type="EMBL" id="KAJ0396345.1"/>
    </source>
</evidence>
<dbReference type="InterPro" id="IPR043132">
    <property type="entry name" value="BCAT-like_C"/>
</dbReference>
<dbReference type="SUPFAM" id="SSF56752">
    <property type="entry name" value="D-aminoacid aminotransferase-like PLP-dependent enzymes"/>
    <property type="match status" value="1"/>
</dbReference>
<sequence length="237" mass="26360">MPSAKSFLSAHPVGVYTCARCVPVANGGRRVLQWRFHLERLAAGLAMDMLLDDGLRGLLEGTSTSLQMKLVGMPLDVTDTRHRMLTVLWVGDDQTVSIHVHLCVMPQVSLEDAVTVLVHGAPRDRPQCKHSKWITDREPLEQHMRHVEQSHATQLKLLECILHDDSNRLYEGLISNFFVVQDGAIYTAPQDTVLPGSTRAQVLAACDALDIPVVLAAPRLADVPRWRAAFLTSTCWR</sequence>
<organism evidence="1 2">
    <name type="scientific">Pythium insidiosum</name>
    <name type="common">Pythiosis disease agent</name>
    <dbReference type="NCBI Taxonomy" id="114742"/>
    <lineage>
        <taxon>Eukaryota</taxon>
        <taxon>Sar</taxon>
        <taxon>Stramenopiles</taxon>
        <taxon>Oomycota</taxon>
        <taxon>Peronosporomycetes</taxon>
        <taxon>Pythiales</taxon>
        <taxon>Pythiaceae</taxon>
        <taxon>Pythium</taxon>
    </lineage>
</organism>
<name>A0AAD5LCF6_PYTIN</name>
<dbReference type="Gene3D" id="3.20.10.10">
    <property type="entry name" value="D-amino Acid Aminotransferase, subunit A, domain 2"/>
    <property type="match status" value="1"/>
</dbReference>
<dbReference type="InterPro" id="IPR001544">
    <property type="entry name" value="Aminotrans_IV"/>
</dbReference>
<gene>
    <name evidence="1" type="ORF">P43SY_008646</name>
</gene>
<evidence type="ECO:0008006" key="3">
    <source>
        <dbReference type="Google" id="ProtNLM"/>
    </source>
</evidence>
<dbReference type="AlphaFoldDB" id="A0AAD5LCF6"/>
<dbReference type="PANTHER" id="PTHR47703">
    <property type="entry name" value="D-AMINOACID AMINOTRANSFERASE-LIKE PLP-DEPENDENT ENZYMES SUPERFAMILY PROTEIN"/>
    <property type="match status" value="1"/>
</dbReference>
<dbReference type="Proteomes" id="UP001209570">
    <property type="component" value="Unassembled WGS sequence"/>
</dbReference>
<reference evidence="1" key="1">
    <citation type="submission" date="2021-12" db="EMBL/GenBank/DDBJ databases">
        <title>Prjna785345.</title>
        <authorList>
            <person name="Rujirawat T."/>
            <person name="Krajaejun T."/>
        </authorList>
    </citation>
    <scope>NUCLEOTIDE SEQUENCE</scope>
    <source>
        <strain evidence="1">Pi057C3</strain>
    </source>
</reference>
<keyword evidence="2" id="KW-1185">Reference proteome</keyword>
<dbReference type="GO" id="GO:0003824">
    <property type="term" value="F:catalytic activity"/>
    <property type="evidence" value="ECO:0007669"/>
    <property type="project" value="InterPro"/>
</dbReference>
<dbReference type="EMBL" id="JAKCXM010000299">
    <property type="protein sequence ID" value="KAJ0396345.1"/>
    <property type="molecule type" value="Genomic_DNA"/>
</dbReference>
<dbReference type="PANTHER" id="PTHR47703:SF2">
    <property type="entry name" value="D-AMINOACID AMINOTRANSFERASE-LIKE PLP-DEPENDENT ENZYMES SUPERFAMILY PROTEIN"/>
    <property type="match status" value="1"/>
</dbReference>